<dbReference type="OrthoDB" id="74835at2759"/>
<dbReference type="Proteomes" id="UP000005239">
    <property type="component" value="Unassembled WGS sequence"/>
</dbReference>
<protein>
    <submittedName>
        <fullName evidence="4">Patr-1</fullName>
    </submittedName>
</protein>
<name>A0A2A6B5R5_PRIPA</name>
<feature type="compositionally biased region" description="Acidic residues" evidence="3">
    <location>
        <begin position="1"/>
        <end position="17"/>
    </location>
</feature>
<sequence length="752" mass="84386">MDDLEDFEFGEMPDDDDVVGREEYDANNEDTFGADIVSDFEHPDLSNYAEQTTALGNRFEDLWTVPGRSTDAPDASNLPMPSFNFDDSSFSSMKDNPWDSGSSSMFNMWPTDGGSAAGRSIADNDDTDYFLKYMEEVHAARTQLPDTNENKNRQPYIPLRPSDVKNDLIHRPVLLSRRVEEPETPLRIPSASTNKPLSASELEQQFIEEARRKNENEQPAIHPTLMAMFQSHESNAVRRPQTMSPQLQGPPPTRQPPQDRPYPQMNGPALPPHQPPPNGQPPPPWVMAIPPQFHKFIQVWFDVAWRRIPHLPPGVPPVHPVIIQVMNLQRQAAMNRGPVPPGFNGMSIPPPMMGPPGMYGMNPMQRMHPSMQHMDSFRNRPSSSMSNMSHNQRKPPGFPTGKTIEDFAFDPYAGFMSKKEREWLIKIQLLQCLGSGNPYLEDYYYTLWSQKRARDTESVNGDDVHEETKKRKEKLVPRNYNAPKFSGSLGKPVSSTTSNPRHLIDVSVHVDSPDDESKKASSRKLKTVLLIVENSVLSLLQCEDKMRHPTTSSESEIEGTMEVLMTHVFTSNMISKIVNIPKGRRLIAQFMQIAPVRFQSLGVVALLESSSRLTANGRVSIEVMTSIGEEVIPSLLQSMLLWSREELIDLSKHLSVEALLNDLTAKNTITRDILLTFLYACSVLRAHSSSSIFTFLKGSTSIDWNSFSPSSSMWITNCKLNKNKAEVFAGWLGLLSHGSGHVAAQLANSILI</sequence>
<dbReference type="GO" id="GO:0000290">
    <property type="term" value="P:deadenylation-dependent decapping of nuclear-transcribed mRNA"/>
    <property type="evidence" value="ECO:0000318"/>
    <property type="project" value="GO_Central"/>
</dbReference>
<proteinExistence type="predicted"/>
<feature type="compositionally biased region" description="Low complexity" evidence="3">
    <location>
        <begin position="380"/>
        <end position="389"/>
    </location>
</feature>
<gene>
    <name evidence="4" type="primary">WBGene00112197</name>
</gene>
<dbReference type="PANTHER" id="PTHR21551">
    <property type="entry name" value="TOPOISOMERASE II-ASSOCIATED PROTEIN PAT1"/>
    <property type="match status" value="1"/>
</dbReference>
<feature type="region of interest" description="Disordered" evidence="3">
    <location>
        <begin position="69"/>
        <end position="97"/>
    </location>
</feature>
<dbReference type="AlphaFoldDB" id="A0A2A6B5R5"/>
<evidence type="ECO:0000313" key="4">
    <source>
        <dbReference type="EnsemblMetazoa" id="PPA22643.1"/>
    </source>
</evidence>
<keyword evidence="2" id="KW-0963">Cytoplasm</keyword>
<reference evidence="4" key="2">
    <citation type="submission" date="2022-06" db="UniProtKB">
        <authorList>
            <consortium name="EnsemblMetazoa"/>
        </authorList>
    </citation>
    <scope>IDENTIFICATION</scope>
    <source>
        <strain evidence="4">PS312</strain>
    </source>
</reference>
<accession>A0A8R1UE02</accession>
<evidence type="ECO:0000256" key="2">
    <source>
        <dbReference type="ARBA" id="ARBA00022490"/>
    </source>
</evidence>
<evidence type="ECO:0000256" key="1">
    <source>
        <dbReference type="ARBA" id="ARBA00004201"/>
    </source>
</evidence>
<dbReference type="GO" id="GO:0033962">
    <property type="term" value="P:P-body assembly"/>
    <property type="evidence" value="ECO:0000318"/>
    <property type="project" value="GO_Central"/>
</dbReference>
<feature type="region of interest" description="Disordered" evidence="3">
    <location>
        <begin position="1"/>
        <end position="22"/>
    </location>
</feature>
<dbReference type="PANTHER" id="PTHR21551:SF0">
    <property type="entry name" value="PROTEIN ASSOCIATED WITH TOPO II RELATED-1, ISOFORM A"/>
    <property type="match status" value="1"/>
</dbReference>
<comment type="subcellular location">
    <subcellularLocation>
        <location evidence="1">Cytoplasm</location>
        <location evidence="1">P-body</location>
    </subcellularLocation>
</comment>
<organism evidence="4 5">
    <name type="scientific">Pristionchus pacificus</name>
    <name type="common">Parasitic nematode worm</name>
    <dbReference type="NCBI Taxonomy" id="54126"/>
    <lineage>
        <taxon>Eukaryota</taxon>
        <taxon>Metazoa</taxon>
        <taxon>Ecdysozoa</taxon>
        <taxon>Nematoda</taxon>
        <taxon>Chromadorea</taxon>
        <taxon>Rhabditida</taxon>
        <taxon>Rhabditina</taxon>
        <taxon>Diplogasteromorpha</taxon>
        <taxon>Diplogasteroidea</taxon>
        <taxon>Neodiplogasteridae</taxon>
        <taxon>Pristionchus</taxon>
    </lineage>
</organism>
<dbReference type="GO" id="GO:0003723">
    <property type="term" value="F:RNA binding"/>
    <property type="evidence" value="ECO:0000318"/>
    <property type="project" value="GO_Central"/>
</dbReference>
<feature type="region of interest" description="Disordered" evidence="3">
    <location>
        <begin position="234"/>
        <end position="287"/>
    </location>
</feature>
<feature type="compositionally biased region" description="Pro residues" evidence="3">
    <location>
        <begin position="248"/>
        <end position="260"/>
    </location>
</feature>
<keyword evidence="5" id="KW-1185">Reference proteome</keyword>
<reference evidence="5" key="1">
    <citation type="journal article" date="2008" name="Nat. Genet.">
        <title>The Pristionchus pacificus genome provides a unique perspective on nematode lifestyle and parasitism.</title>
        <authorList>
            <person name="Dieterich C."/>
            <person name="Clifton S.W."/>
            <person name="Schuster L.N."/>
            <person name="Chinwalla A."/>
            <person name="Delehaunty K."/>
            <person name="Dinkelacker I."/>
            <person name="Fulton L."/>
            <person name="Fulton R."/>
            <person name="Godfrey J."/>
            <person name="Minx P."/>
            <person name="Mitreva M."/>
            <person name="Roeseler W."/>
            <person name="Tian H."/>
            <person name="Witte H."/>
            <person name="Yang S.P."/>
            <person name="Wilson R.K."/>
            <person name="Sommer R.J."/>
        </authorList>
    </citation>
    <scope>NUCLEOTIDE SEQUENCE [LARGE SCALE GENOMIC DNA]</scope>
    <source>
        <strain evidence="5">PS312</strain>
    </source>
</reference>
<feature type="compositionally biased region" description="Pro residues" evidence="3">
    <location>
        <begin position="269"/>
        <end position="285"/>
    </location>
</feature>
<feature type="region of interest" description="Disordered" evidence="3">
    <location>
        <begin position="480"/>
        <end position="499"/>
    </location>
</feature>
<feature type="region of interest" description="Disordered" evidence="3">
    <location>
        <begin position="380"/>
        <end position="400"/>
    </location>
</feature>
<dbReference type="GO" id="GO:0000932">
    <property type="term" value="C:P-body"/>
    <property type="evidence" value="ECO:0000318"/>
    <property type="project" value="GO_Central"/>
</dbReference>
<evidence type="ECO:0000256" key="3">
    <source>
        <dbReference type="SAM" id="MobiDB-lite"/>
    </source>
</evidence>
<accession>A0A2A6B5R5</accession>
<dbReference type="EnsemblMetazoa" id="PPA22643.1">
    <property type="protein sequence ID" value="PPA22643.1"/>
    <property type="gene ID" value="WBGene00112197"/>
</dbReference>
<evidence type="ECO:0000313" key="5">
    <source>
        <dbReference type="Proteomes" id="UP000005239"/>
    </source>
</evidence>
<feature type="compositionally biased region" description="Low complexity" evidence="3">
    <location>
        <begin position="82"/>
        <end position="92"/>
    </location>
</feature>
<dbReference type="InterPro" id="IPR039900">
    <property type="entry name" value="Pat1-like"/>
</dbReference>